<name>A0A0U4N1K4_9BACT</name>
<accession>A0A0U4N1K4</accession>
<evidence type="ECO:0000256" key="5">
    <source>
        <dbReference type="ARBA" id="ARBA00023004"/>
    </source>
</evidence>
<dbReference type="PANTHER" id="PTHR43787:SF11">
    <property type="entry name" value="UPF0026 PROTEIN SLR1464"/>
    <property type="match status" value="1"/>
</dbReference>
<evidence type="ECO:0000256" key="6">
    <source>
        <dbReference type="ARBA" id="ARBA00023014"/>
    </source>
</evidence>
<keyword evidence="6" id="KW-0411">Iron-sulfur</keyword>
<dbReference type="AlphaFoldDB" id="A0A0U4N1K4"/>
<evidence type="ECO:0000256" key="1">
    <source>
        <dbReference type="ARBA" id="ARBA00001966"/>
    </source>
</evidence>
<dbReference type="SUPFAM" id="SSF102114">
    <property type="entry name" value="Radical SAM enzymes"/>
    <property type="match status" value="1"/>
</dbReference>
<proteinExistence type="predicted"/>
<protein>
    <submittedName>
        <fullName evidence="8">Radical SAM protein</fullName>
    </submittedName>
</protein>
<keyword evidence="5" id="KW-0408">Iron</keyword>
<dbReference type="Proteomes" id="UP000068196">
    <property type="component" value="Chromosome"/>
</dbReference>
<keyword evidence="9" id="KW-1185">Reference proteome</keyword>
<dbReference type="PROSITE" id="PS51918">
    <property type="entry name" value="RADICAL_SAM"/>
    <property type="match status" value="1"/>
</dbReference>
<evidence type="ECO:0000313" key="8">
    <source>
        <dbReference type="EMBL" id="BAU23110.1"/>
    </source>
</evidence>
<dbReference type="GO" id="GO:0003824">
    <property type="term" value="F:catalytic activity"/>
    <property type="evidence" value="ECO:0007669"/>
    <property type="project" value="InterPro"/>
</dbReference>
<dbReference type="RefSeq" id="WP_068513438.1">
    <property type="nucleotide sequence ID" value="NZ_AP014945.1"/>
</dbReference>
<comment type="cofactor">
    <cofactor evidence="1">
        <name>[4Fe-4S] cluster</name>
        <dbReference type="ChEBI" id="CHEBI:49883"/>
    </cofactor>
</comment>
<evidence type="ECO:0000259" key="7">
    <source>
        <dbReference type="PROSITE" id="PS51918"/>
    </source>
</evidence>
<evidence type="ECO:0000313" key="9">
    <source>
        <dbReference type="Proteomes" id="UP000068196"/>
    </source>
</evidence>
<reference evidence="9" key="2">
    <citation type="journal article" date="2016" name="Int. J. Syst. Evol. Microbiol.">
        <title>Caldimicrobium thiodismutans sp. nov., a sulfur-disproportionating bacterium isolated from a hot spring.</title>
        <authorList>
            <person name="Kojima H."/>
            <person name="Umezawa K."/>
            <person name="Fukui M."/>
        </authorList>
    </citation>
    <scope>NUCLEOTIDE SEQUENCE [LARGE SCALE GENOMIC DNA]</scope>
    <source>
        <strain evidence="9">TF1</strain>
    </source>
</reference>
<evidence type="ECO:0000256" key="3">
    <source>
        <dbReference type="ARBA" id="ARBA00022691"/>
    </source>
</evidence>
<dbReference type="Pfam" id="PF04055">
    <property type="entry name" value="Radical_SAM"/>
    <property type="match status" value="1"/>
</dbReference>
<dbReference type="SFLD" id="SFLDG01083">
    <property type="entry name" value="Uncharacterised_Radical_SAM_Su"/>
    <property type="match status" value="1"/>
</dbReference>
<dbReference type="InterPro" id="IPR058240">
    <property type="entry name" value="rSAM_sf"/>
</dbReference>
<evidence type="ECO:0000256" key="2">
    <source>
        <dbReference type="ARBA" id="ARBA00022485"/>
    </source>
</evidence>
<dbReference type="InterPro" id="IPR007197">
    <property type="entry name" value="rSAM"/>
</dbReference>
<keyword evidence="3" id="KW-0949">S-adenosyl-L-methionine</keyword>
<reference evidence="8 9" key="1">
    <citation type="journal article" date="2016" name="Int. J. Syst. Evol. Microbiol.">
        <title>Caldimicrobium thiodismutans sp. nov., a sulfur-disproportionating bacterium isolated from a hot spring, and emended description of the genus Caldimicrobium.</title>
        <authorList>
            <person name="Kojima H."/>
            <person name="Umezawa K."/>
            <person name="Fukui M."/>
        </authorList>
    </citation>
    <scope>NUCLEOTIDE SEQUENCE [LARGE SCALE GENOMIC DNA]</scope>
    <source>
        <strain evidence="8 9">TF1</strain>
    </source>
</reference>
<gene>
    <name evidence="8" type="ORF">THC_0718</name>
</gene>
<dbReference type="EMBL" id="AP014945">
    <property type="protein sequence ID" value="BAU23110.1"/>
    <property type="molecule type" value="Genomic_DNA"/>
</dbReference>
<dbReference type="PATRIC" id="fig|1653476.3.peg.742"/>
<keyword evidence="4" id="KW-0479">Metal-binding</keyword>
<dbReference type="CDD" id="cd01335">
    <property type="entry name" value="Radical_SAM"/>
    <property type="match status" value="1"/>
</dbReference>
<dbReference type="PANTHER" id="PTHR43787">
    <property type="entry name" value="FEMO COFACTOR BIOSYNTHESIS PROTEIN NIFB-RELATED"/>
    <property type="match status" value="1"/>
</dbReference>
<dbReference type="KEGG" id="cthi:THC_0718"/>
<dbReference type="STRING" id="1653476.THC_0718"/>
<organism evidence="8 9">
    <name type="scientific">Caldimicrobium thiodismutans</name>
    <dbReference type="NCBI Taxonomy" id="1653476"/>
    <lineage>
        <taxon>Bacteria</taxon>
        <taxon>Pseudomonadati</taxon>
        <taxon>Thermodesulfobacteriota</taxon>
        <taxon>Thermodesulfobacteria</taxon>
        <taxon>Thermodesulfobacteriales</taxon>
        <taxon>Thermodesulfobacteriaceae</taxon>
        <taxon>Caldimicrobium</taxon>
    </lineage>
</organism>
<dbReference type="InterPro" id="IPR013785">
    <property type="entry name" value="Aldolase_TIM"/>
</dbReference>
<dbReference type="SFLD" id="SFLDS00029">
    <property type="entry name" value="Radical_SAM"/>
    <property type="match status" value="1"/>
</dbReference>
<dbReference type="Gene3D" id="3.20.20.70">
    <property type="entry name" value="Aldolase class I"/>
    <property type="match status" value="1"/>
</dbReference>
<feature type="domain" description="Radical SAM core" evidence="7">
    <location>
        <begin position="11"/>
        <end position="238"/>
    </location>
</feature>
<dbReference type="GO" id="GO:0046872">
    <property type="term" value="F:metal ion binding"/>
    <property type="evidence" value="ECO:0007669"/>
    <property type="project" value="UniProtKB-KW"/>
</dbReference>
<keyword evidence="2" id="KW-0004">4Fe-4S</keyword>
<evidence type="ECO:0000256" key="4">
    <source>
        <dbReference type="ARBA" id="ARBA00022723"/>
    </source>
</evidence>
<dbReference type="InterPro" id="IPR040084">
    <property type="entry name" value="GTPase_Obg"/>
</dbReference>
<sequence length="305" mass="34557">MAILFGPVKSRRLGLSLGVELVPKKICSMDCLYCEVGKTDTLTLIRAEYIPWDEIERALYLAKEREGEYDVLTFTGSGEPTLNIHFERAIYFAKSLIKKPIAVLTNSSTIHLESVRKALAEVDLVLASLDCALDKSFKLLNRPVKELKLSTIIEGLKGLREIMKGELWLEVLFVKGINDQPEDLRALKEAISKIKPHKVQLNTVVRPPAYRIAQPLTFEELERIMVFLGEGAEIITPKEKILKPLGIKEDLNEKILDYLARRPAPLTELTAIFGENKEFSRILEELVSAGKLKRVLHQKEIFYST</sequence>
<dbReference type="GO" id="GO:0051539">
    <property type="term" value="F:4 iron, 4 sulfur cluster binding"/>
    <property type="evidence" value="ECO:0007669"/>
    <property type="project" value="UniProtKB-KW"/>
</dbReference>